<feature type="compositionally biased region" description="Low complexity" evidence="2">
    <location>
        <begin position="109"/>
        <end position="119"/>
    </location>
</feature>
<feature type="compositionally biased region" description="Polar residues" evidence="2">
    <location>
        <begin position="120"/>
        <end position="136"/>
    </location>
</feature>
<name>A0ABY6U4K6_BIOOC</name>
<gene>
    <name evidence="3" type="ORF">CLO192961_LOCUS176567</name>
</gene>
<sequence length="546" mass="62004">MTPVTDVGEVWLSSALLPRCLAFPARVAVSHAKIAKSRCVLLKSHPPKMQPGSRELTVARLEQCDETWPQCRNCTRKKVSCSGPTQVLKFIVNQDHSTPQSLLRRHGYSQRSQQTTQTSNAQLHSHSAHQSTYNSTTHRRSTGPLRPALTTVDDGVAARLVGHLGSSGKDQMITQTEILCHLPRRMSANESLRDSIDLLCSVWSSRRSGGAAVEFINLPLYGKAIHSLSRILKTDQAFTMETLAAILIMQRAEALFDPGHRPLIHSKGIATLLARVGPPRSGNKFHASVFAETYSVMIPYWMMTGWDTLIEKPLWRDAVVSGLTDYTGVPQLKPLFYTAFDKNNRLCEKVPVLMQGVMVLFQDPQHEKFSATSPFVEQMTEEFRAAETSVREAIYAIFDEAIKLGAIIEEDKPTPLARTSYNFSSTHMAQSMVSYLSFHIYILRLRYQWNSSFQLSNAPDLYKLFQDACVRIWKFVPFMQKAWLFLLRHLQSALAISFEAANQEEKEYILSIFENLDSHGKKESRTREELRRQLEQQSLLLQMEWR</sequence>
<dbReference type="Proteomes" id="UP000766486">
    <property type="component" value="Unassembled WGS sequence"/>
</dbReference>
<dbReference type="PANTHER" id="PTHR38111">
    <property type="entry name" value="ZN(2)-C6 FUNGAL-TYPE DOMAIN-CONTAINING PROTEIN-RELATED"/>
    <property type="match status" value="1"/>
</dbReference>
<dbReference type="InterPro" id="IPR053178">
    <property type="entry name" value="Osmoadaptation_assoc"/>
</dbReference>
<evidence type="ECO:0000256" key="2">
    <source>
        <dbReference type="SAM" id="MobiDB-lite"/>
    </source>
</evidence>
<feature type="region of interest" description="Disordered" evidence="2">
    <location>
        <begin position="103"/>
        <end position="149"/>
    </location>
</feature>
<dbReference type="InterPro" id="IPR001138">
    <property type="entry name" value="Zn2Cys6_DnaBD"/>
</dbReference>
<dbReference type="CDD" id="cd00067">
    <property type="entry name" value="GAL4"/>
    <property type="match status" value="1"/>
</dbReference>
<accession>A0ABY6U4K6</accession>
<reference evidence="3 4" key="1">
    <citation type="submission" date="2019-06" db="EMBL/GenBank/DDBJ databases">
        <authorList>
            <person name="Broberg M."/>
        </authorList>
    </citation>
    <scope>NUCLEOTIDE SEQUENCE [LARGE SCALE GENOMIC DNA]</scope>
</reference>
<protein>
    <recommendedName>
        <fullName evidence="5">Zn(2)-C6 fungal-type domain-containing protein</fullName>
    </recommendedName>
</protein>
<keyword evidence="4" id="KW-1185">Reference proteome</keyword>
<organism evidence="3 4">
    <name type="scientific">Bionectria ochroleuca</name>
    <name type="common">Gliocladium roseum</name>
    <dbReference type="NCBI Taxonomy" id="29856"/>
    <lineage>
        <taxon>Eukaryota</taxon>
        <taxon>Fungi</taxon>
        <taxon>Dikarya</taxon>
        <taxon>Ascomycota</taxon>
        <taxon>Pezizomycotina</taxon>
        <taxon>Sordariomycetes</taxon>
        <taxon>Hypocreomycetidae</taxon>
        <taxon>Hypocreales</taxon>
        <taxon>Bionectriaceae</taxon>
        <taxon>Clonostachys</taxon>
    </lineage>
</organism>
<proteinExistence type="predicted"/>
<evidence type="ECO:0008006" key="5">
    <source>
        <dbReference type="Google" id="ProtNLM"/>
    </source>
</evidence>
<comment type="caution">
    <text evidence="3">The sequence shown here is derived from an EMBL/GenBank/DDBJ whole genome shotgun (WGS) entry which is preliminary data.</text>
</comment>
<evidence type="ECO:0000313" key="3">
    <source>
        <dbReference type="EMBL" id="VUC25960.1"/>
    </source>
</evidence>
<evidence type="ECO:0000313" key="4">
    <source>
        <dbReference type="Proteomes" id="UP000766486"/>
    </source>
</evidence>
<dbReference type="EMBL" id="CABFNS010000741">
    <property type="protein sequence ID" value="VUC25960.1"/>
    <property type="molecule type" value="Genomic_DNA"/>
</dbReference>
<dbReference type="PANTHER" id="PTHR38111:SF2">
    <property type="entry name" value="FINGER DOMAIN PROTEIN, PUTATIVE (AFU_ORTHOLOGUE AFUA_1G01560)-RELATED"/>
    <property type="match status" value="1"/>
</dbReference>
<keyword evidence="1" id="KW-0539">Nucleus</keyword>
<evidence type="ECO:0000256" key="1">
    <source>
        <dbReference type="ARBA" id="ARBA00023242"/>
    </source>
</evidence>